<evidence type="ECO:0000313" key="11">
    <source>
        <dbReference type="Proteomes" id="UP000283269"/>
    </source>
</evidence>
<dbReference type="OrthoDB" id="3064516at2759"/>
<evidence type="ECO:0000256" key="2">
    <source>
        <dbReference type="ARBA" id="ARBA00022670"/>
    </source>
</evidence>
<keyword evidence="9" id="KW-0472">Membrane</keyword>
<evidence type="ECO:0000256" key="3">
    <source>
        <dbReference type="ARBA" id="ARBA00022723"/>
    </source>
</evidence>
<keyword evidence="2" id="KW-0645">Protease</keyword>
<dbReference type="InterPro" id="IPR002933">
    <property type="entry name" value="Peptidase_M20"/>
</dbReference>
<dbReference type="PIRSF" id="PIRSF037217">
    <property type="entry name" value="Carboxypeptidase_S"/>
    <property type="match status" value="1"/>
</dbReference>
<dbReference type="InterPro" id="IPR047177">
    <property type="entry name" value="Pept_M20A"/>
</dbReference>
<dbReference type="InterPro" id="IPR001261">
    <property type="entry name" value="ArgE/DapE_CS"/>
</dbReference>
<keyword evidence="9" id="KW-1133">Transmembrane helix</keyword>
<feature type="binding site" evidence="7">
    <location>
        <position position="232"/>
    </location>
    <ligand>
        <name>Zn(2+)</name>
        <dbReference type="ChEBI" id="CHEBI:29105"/>
        <label>1</label>
    </ligand>
</feature>
<dbReference type="STRING" id="93625.A0A409XPA3"/>
<evidence type="ECO:0000256" key="4">
    <source>
        <dbReference type="ARBA" id="ARBA00022801"/>
    </source>
</evidence>
<feature type="active site" description="Proton acceptor" evidence="6">
    <location>
        <position position="231"/>
    </location>
</feature>
<dbReference type="SUPFAM" id="SSF53187">
    <property type="entry name" value="Zn-dependent exopeptidases"/>
    <property type="match status" value="1"/>
</dbReference>
<evidence type="ECO:0008006" key="12">
    <source>
        <dbReference type="Google" id="ProtNLM"/>
    </source>
</evidence>
<feature type="binding site" evidence="7">
    <location>
        <position position="197"/>
    </location>
    <ligand>
        <name>Zn(2+)</name>
        <dbReference type="ChEBI" id="CHEBI:29105"/>
        <label>2</label>
    </ligand>
</feature>
<evidence type="ECO:0000256" key="5">
    <source>
        <dbReference type="ARBA" id="ARBA00022833"/>
    </source>
</evidence>
<keyword evidence="9" id="KW-0812">Transmembrane</keyword>
<dbReference type="Gene3D" id="3.40.630.10">
    <property type="entry name" value="Zn peptidases"/>
    <property type="match status" value="1"/>
</dbReference>
<comment type="caution">
    <text evidence="10">The sequence shown here is derived from an EMBL/GenBank/DDBJ whole genome shotgun (WGS) entry which is preliminary data.</text>
</comment>
<dbReference type="InParanoid" id="A0A409XPA3"/>
<accession>A0A409XPA3</accession>
<dbReference type="InterPro" id="IPR017141">
    <property type="entry name" value="Pept_M20_carboxypep"/>
</dbReference>
<dbReference type="Proteomes" id="UP000283269">
    <property type="component" value="Unassembled WGS sequence"/>
</dbReference>
<keyword evidence="11" id="KW-1185">Reference proteome</keyword>
<dbReference type="GO" id="GO:0046872">
    <property type="term" value="F:metal ion binding"/>
    <property type="evidence" value="ECO:0007669"/>
    <property type="project" value="UniProtKB-KW"/>
</dbReference>
<name>A0A409XPA3_PSICY</name>
<dbReference type="PANTHER" id="PTHR45962">
    <property type="entry name" value="N-FATTY-ACYL-AMINO ACID SYNTHASE/HYDROLASE PM20D1"/>
    <property type="match status" value="1"/>
</dbReference>
<feature type="region of interest" description="Disordered" evidence="8">
    <location>
        <begin position="549"/>
        <end position="569"/>
    </location>
</feature>
<dbReference type="PANTHER" id="PTHR45962:SF1">
    <property type="entry name" value="N-FATTY-ACYL-AMINO ACID SYNTHASE_HYDROLASE PM20D1"/>
    <property type="match status" value="1"/>
</dbReference>
<evidence type="ECO:0000256" key="9">
    <source>
        <dbReference type="SAM" id="Phobius"/>
    </source>
</evidence>
<dbReference type="FunFam" id="3.40.630.10:FF:000027">
    <property type="entry name" value="N-fatty-acyl-amino acid synthase/hydrolase PM20D1"/>
    <property type="match status" value="1"/>
</dbReference>
<proteinExistence type="inferred from homology"/>
<dbReference type="GO" id="GO:0051603">
    <property type="term" value="P:proteolysis involved in protein catabolic process"/>
    <property type="evidence" value="ECO:0007669"/>
    <property type="project" value="TreeGrafter"/>
</dbReference>
<feature type="binding site" evidence="7">
    <location>
        <position position="163"/>
    </location>
    <ligand>
        <name>Zn(2+)</name>
        <dbReference type="ChEBI" id="CHEBI:29105"/>
        <label>2</label>
    </ligand>
</feature>
<evidence type="ECO:0000256" key="1">
    <source>
        <dbReference type="ARBA" id="ARBA00006247"/>
    </source>
</evidence>
<feature type="binding site" evidence="7">
    <location>
        <position position="197"/>
    </location>
    <ligand>
        <name>Zn(2+)</name>
        <dbReference type="ChEBI" id="CHEBI:29105"/>
        <label>1</label>
    </ligand>
</feature>
<keyword evidence="5 7" id="KW-0862">Zinc</keyword>
<keyword evidence="4" id="KW-0378">Hydrolase</keyword>
<dbReference type="PROSITE" id="PS00758">
    <property type="entry name" value="ARGE_DAPE_CPG2_1"/>
    <property type="match status" value="1"/>
</dbReference>
<dbReference type="GO" id="GO:0000328">
    <property type="term" value="C:fungal-type vacuole lumen"/>
    <property type="evidence" value="ECO:0007669"/>
    <property type="project" value="TreeGrafter"/>
</dbReference>
<reference evidence="10 11" key="1">
    <citation type="journal article" date="2018" name="Evol. Lett.">
        <title>Horizontal gene cluster transfer increased hallucinogenic mushroom diversity.</title>
        <authorList>
            <person name="Reynolds H.T."/>
            <person name="Vijayakumar V."/>
            <person name="Gluck-Thaler E."/>
            <person name="Korotkin H.B."/>
            <person name="Matheny P.B."/>
            <person name="Slot J.C."/>
        </authorList>
    </citation>
    <scope>NUCLEOTIDE SEQUENCE [LARGE SCALE GENOMIC DNA]</scope>
    <source>
        <strain evidence="10 11">2631</strain>
    </source>
</reference>
<feature type="transmembrane region" description="Helical" evidence="9">
    <location>
        <begin position="303"/>
        <end position="323"/>
    </location>
</feature>
<evidence type="ECO:0000256" key="8">
    <source>
        <dbReference type="SAM" id="MobiDB-lite"/>
    </source>
</evidence>
<sequence length="569" mass="62540">MMDSSLPKHTVPPKTIVSKTNQGPQLWARSPIQTALIFLLCGIYVLFSTCLRADEIRTSACQQPQPAALPSNLSSFTDAPGFAEESAKRLAGAVMIPTMSFDDMGPVDEDERWNPFKDMHIYLKTTFPLTHSKLDLAIVGGYSLLFTWNGSSKNSKPLMLTGHIDVVPSLTSLDRWTYPPFSGTVDGEWIYGRGSGDCKNNVIGIMTAIEHLISSGWSPKRTIILAFGQDEEISGPRGATNIGIYLEKIYGKNGIEMIVDEGGMNIETSYGTEFALPGIAEKGYLNVEIEVDMVGGQSVFQLIFPKICIVLILADIIILWIVAQSALRFPHPTHPLAFCRRLCQQLSRVIFDITCRARLALTPHFRRDSAVFQPHVEHASPIWGYLTCVAEHGDTKLIPSWIKKGMKSKNPDMDEIARKFAEVSVGNRYLVQTSKAATIFNAGLKSNALAESARVLFNSRIDLFSSPSEVQKEYRKLIKPIAQKYSLLFEGATVSSPPYIGNITVDWTNPHEPSPISPFTIESSTAWLVFSRAVQASFGGDVITAPSAMTGNTGTYSSNSASSIQTKSR</sequence>
<dbReference type="Pfam" id="PF01546">
    <property type="entry name" value="Peptidase_M20"/>
    <property type="match status" value="1"/>
</dbReference>
<evidence type="ECO:0000256" key="6">
    <source>
        <dbReference type="PIRSR" id="PIRSR037217-1"/>
    </source>
</evidence>
<dbReference type="EMBL" id="NHYD01001026">
    <property type="protein sequence ID" value="PPQ92561.1"/>
    <property type="molecule type" value="Genomic_DNA"/>
</dbReference>
<protein>
    <recommendedName>
        <fullName evidence="12">Peptidase M20 dimerisation domain-containing protein</fullName>
    </recommendedName>
</protein>
<dbReference type="GO" id="GO:0004181">
    <property type="term" value="F:metallocarboxypeptidase activity"/>
    <property type="evidence" value="ECO:0007669"/>
    <property type="project" value="InterPro"/>
</dbReference>
<comment type="similarity">
    <text evidence="1">Belongs to the peptidase M20A family.</text>
</comment>
<dbReference type="AlphaFoldDB" id="A0A409XPA3"/>
<keyword evidence="3 7" id="KW-0479">Metal-binding</keyword>
<gene>
    <name evidence="10" type="ORF">CVT25_010514</name>
</gene>
<feature type="active site" evidence="6">
    <location>
        <position position="165"/>
    </location>
</feature>
<feature type="transmembrane region" description="Helical" evidence="9">
    <location>
        <begin position="26"/>
        <end position="47"/>
    </location>
</feature>
<feature type="binding site" evidence="7">
    <location>
        <position position="260"/>
    </location>
    <ligand>
        <name>Zn(2+)</name>
        <dbReference type="ChEBI" id="CHEBI:29105"/>
        <label>2</label>
    </ligand>
</feature>
<organism evidence="10 11">
    <name type="scientific">Psilocybe cyanescens</name>
    <dbReference type="NCBI Taxonomy" id="93625"/>
    <lineage>
        <taxon>Eukaryota</taxon>
        <taxon>Fungi</taxon>
        <taxon>Dikarya</taxon>
        <taxon>Basidiomycota</taxon>
        <taxon>Agaricomycotina</taxon>
        <taxon>Agaricomycetes</taxon>
        <taxon>Agaricomycetidae</taxon>
        <taxon>Agaricales</taxon>
        <taxon>Agaricineae</taxon>
        <taxon>Strophariaceae</taxon>
        <taxon>Psilocybe</taxon>
    </lineage>
</organism>
<evidence type="ECO:0000313" key="10">
    <source>
        <dbReference type="EMBL" id="PPQ92561.1"/>
    </source>
</evidence>
<evidence type="ECO:0000256" key="7">
    <source>
        <dbReference type="PIRSR" id="PIRSR037217-2"/>
    </source>
</evidence>